<sequence>MTGLLKLIQIFPRGTYPKALAAIAALPIYFIRIVPKKALRFYRKAFVPRTSLSSNFWLEDLKAIAEYQ</sequence>
<dbReference type="EMBL" id="CP011390">
    <property type="protein sequence ID" value="ANE53070.1"/>
    <property type="molecule type" value="Genomic_DNA"/>
</dbReference>
<feature type="transmembrane region" description="Helical" evidence="1">
    <location>
        <begin position="15"/>
        <end position="34"/>
    </location>
</feature>
<keyword evidence="1" id="KW-0812">Transmembrane</keyword>
<reference evidence="3" key="1">
    <citation type="submission" date="2015-01" db="EMBL/GenBank/DDBJ databases">
        <title>Flavisolibacter sp./LCS9/ whole genome sequencing.</title>
        <authorList>
            <person name="Kim M.K."/>
            <person name="Srinivasan S."/>
            <person name="Lee J.-J."/>
        </authorList>
    </citation>
    <scope>NUCLEOTIDE SEQUENCE [LARGE SCALE GENOMIC DNA]</scope>
    <source>
        <strain evidence="3">LCS9</strain>
    </source>
</reference>
<evidence type="ECO:0000313" key="2">
    <source>
        <dbReference type="EMBL" id="ANE53070.1"/>
    </source>
</evidence>
<reference evidence="2 3" key="2">
    <citation type="journal article" date="2016" name="Int. J. Syst. Evol. Microbiol.">
        <title>Flavisolibacter tropicus sp. nov., isolated from tropical soil.</title>
        <authorList>
            <person name="Lee J.J."/>
            <person name="Kang M.S."/>
            <person name="Kim G.S."/>
            <person name="Lee C.S."/>
            <person name="Lim S."/>
            <person name="Lee J."/>
            <person name="Roh S.H."/>
            <person name="Kang H."/>
            <person name="Ha J.M."/>
            <person name="Bae S."/>
            <person name="Jung H.Y."/>
            <person name="Kim M.K."/>
        </authorList>
    </citation>
    <scope>NUCLEOTIDE SEQUENCE [LARGE SCALE GENOMIC DNA]</scope>
    <source>
        <strain evidence="2 3">LCS9</strain>
    </source>
</reference>
<dbReference type="STRING" id="1492898.SY85_23945"/>
<evidence type="ECO:0000313" key="3">
    <source>
        <dbReference type="Proteomes" id="UP000077177"/>
    </source>
</evidence>
<keyword evidence="1" id="KW-0472">Membrane</keyword>
<accession>A0A172U173</accession>
<dbReference type="KEGG" id="fla:SY85_23945"/>
<protein>
    <submittedName>
        <fullName evidence="2">Uncharacterized protein</fullName>
    </submittedName>
</protein>
<organism evidence="2 3">
    <name type="scientific">Flavisolibacter tropicus</name>
    <dbReference type="NCBI Taxonomy" id="1492898"/>
    <lineage>
        <taxon>Bacteria</taxon>
        <taxon>Pseudomonadati</taxon>
        <taxon>Bacteroidota</taxon>
        <taxon>Chitinophagia</taxon>
        <taxon>Chitinophagales</taxon>
        <taxon>Chitinophagaceae</taxon>
        <taxon>Flavisolibacter</taxon>
    </lineage>
</organism>
<name>A0A172U173_9BACT</name>
<proteinExistence type="predicted"/>
<evidence type="ECO:0000256" key="1">
    <source>
        <dbReference type="SAM" id="Phobius"/>
    </source>
</evidence>
<keyword evidence="3" id="KW-1185">Reference proteome</keyword>
<dbReference type="AlphaFoldDB" id="A0A172U173"/>
<keyword evidence="1" id="KW-1133">Transmembrane helix</keyword>
<dbReference type="Proteomes" id="UP000077177">
    <property type="component" value="Chromosome"/>
</dbReference>
<gene>
    <name evidence="2" type="ORF">SY85_23945</name>
</gene>